<dbReference type="InterPro" id="IPR026919">
    <property type="entry name" value="ADGRV1"/>
</dbReference>
<evidence type="ECO:0000259" key="4">
    <source>
        <dbReference type="Pfam" id="PF03160"/>
    </source>
</evidence>
<name>A0A2I0SZS9_LIMLA</name>
<reference evidence="6" key="2">
    <citation type="submission" date="2017-12" db="EMBL/GenBank/DDBJ databases">
        <title>Genome sequence of the Bar-tailed Godwit (Limosa lapponica baueri).</title>
        <authorList>
            <person name="Lima N.C.B."/>
            <person name="Parody-Merino A.M."/>
            <person name="Battley P.F."/>
            <person name="Fidler A.E."/>
            <person name="Prosdocimi F."/>
        </authorList>
    </citation>
    <scope>NUCLEOTIDE SEQUENCE [LARGE SCALE GENOMIC DNA]</scope>
</reference>
<dbReference type="Proteomes" id="UP000233556">
    <property type="component" value="Unassembled WGS sequence"/>
</dbReference>
<reference evidence="6" key="1">
    <citation type="submission" date="2017-11" db="EMBL/GenBank/DDBJ databases">
        <authorList>
            <person name="Lima N.C."/>
            <person name="Parody-Merino A.M."/>
            <person name="Battley P.F."/>
            <person name="Fidler A.E."/>
            <person name="Prosdocimi F."/>
        </authorList>
    </citation>
    <scope>NUCLEOTIDE SEQUENCE [LARGE SCALE GENOMIC DNA]</scope>
</reference>
<dbReference type="GO" id="GO:0032420">
    <property type="term" value="C:stereocilium"/>
    <property type="evidence" value="ECO:0007669"/>
    <property type="project" value="TreeGrafter"/>
</dbReference>
<keyword evidence="1" id="KW-0732">Signal</keyword>
<dbReference type="AlphaFoldDB" id="A0A2I0SZS9"/>
<evidence type="ECO:0000313" key="5">
    <source>
        <dbReference type="EMBL" id="PKU27034.1"/>
    </source>
</evidence>
<accession>A0A2I0SZS9</accession>
<keyword evidence="3" id="KW-0106">Calcium</keyword>
<dbReference type="GO" id="GO:0005737">
    <property type="term" value="C:cytoplasm"/>
    <property type="evidence" value="ECO:0007669"/>
    <property type="project" value="TreeGrafter"/>
</dbReference>
<dbReference type="GO" id="GO:0001965">
    <property type="term" value="F:G-protein alpha-subunit binding"/>
    <property type="evidence" value="ECO:0007669"/>
    <property type="project" value="TreeGrafter"/>
</dbReference>
<dbReference type="GO" id="GO:0010855">
    <property type="term" value="F:adenylate cyclase inhibitor activity"/>
    <property type="evidence" value="ECO:0007669"/>
    <property type="project" value="TreeGrafter"/>
</dbReference>
<dbReference type="PANTHER" id="PTHR46682">
    <property type="entry name" value="ADHESION G-PROTEIN COUPLED RECEPTOR V1"/>
    <property type="match status" value="1"/>
</dbReference>
<proteinExistence type="predicted"/>
<feature type="domain" description="Calx-beta" evidence="4">
    <location>
        <begin position="2"/>
        <end position="90"/>
    </location>
</feature>
<dbReference type="GO" id="GO:0007601">
    <property type="term" value="P:visual perception"/>
    <property type="evidence" value="ECO:0007669"/>
    <property type="project" value="TreeGrafter"/>
</dbReference>
<dbReference type="GO" id="GO:0007605">
    <property type="term" value="P:sensory perception of sound"/>
    <property type="evidence" value="ECO:0007669"/>
    <property type="project" value="TreeGrafter"/>
</dbReference>
<dbReference type="Pfam" id="PF03160">
    <property type="entry name" value="Calx-beta"/>
    <property type="match status" value="1"/>
</dbReference>
<sequence length="145" mass="15925">MIPVVRKRGTYGYVTADFLSRSISALPNGVDYIIHNDSVIFYHGQNQSFIYISIIDDEESEFAEKFEIQLTGATGGAVLGLHLVSQITIAKSDSPQGVVRFLNQSRIILPNPDTPMAVSLLLERTGRLLGETQVGPGCQRLNAFQ</sequence>
<dbReference type="EMBL" id="KZ532436">
    <property type="protein sequence ID" value="PKU27034.1"/>
    <property type="molecule type" value="Genomic_DNA"/>
</dbReference>
<dbReference type="SUPFAM" id="SSF141072">
    <property type="entry name" value="CalX-like"/>
    <property type="match status" value="1"/>
</dbReference>
<dbReference type="PANTHER" id="PTHR46682:SF1">
    <property type="entry name" value="ADHESION G-PROTEIN COUPLED RECEPTOR V1"/>
    <property type="match status" value="1"/>
</dbReference>
<dbReference type="GO" id="GO:0071277">
    <property type="term" value="P:cellular response to calcium ion"/>
    <property type="evidence" value="ECO:0007669"/>
    <property type="project" value="TreeGrafter"/>
</dbReference>
<organism evidence="5 6">
    <name type="scientific">Limosa lapponica baueri</name>
    <dbReference type="NCBI Taxonomy" id="1758121"/>
    <lineage>
        <taxon>Eukaryota</taxon>
        <taxon>Metazoa</taxon>
        <taxon>Chordata</taxon>
        <taxon>Craniata</taxon>
        <taxon>Vertebrata</taxon>
        <taxon>Euteleostomi</taxon>
        <taxon>Archelosauria</taxon>
        <taxon>Archosauria</taxon>
        <taxon>Dinosauria</taxon>
        <taxon>Saurischia</taxon>
        <taxon>Theropoda</taxon>
        <taxon>Coelurosauria</taxon>
        <taxon>Aves</taxon>
        <taxon>Neognathae</taxon>
        <taxon>Neoaves</taxon>
        <taxon>Charadriiformes</taxon>
        <taxon>Scolopacidae</taxon>
        <taxon>Limosa</taxon>
    </lineage>
</organism>
<dbReference type="GO" id="GO:0004930">
    <property type="term" value="F:G protein-coupled receptor activity"/>
    <property type="evidence" value="ECO:0007669"/>
    <property type="project" value="InterPro"/>
</dbReference>
<evidence type="ECO:0000313" key="6">
    <source>
        <dbReference type="Proteomes" id="UP000233556"/>
    </source>
</evidence>
<dbReference type="InterPro" id="IPR038081">
    <property type="entry name" value="CalX-like_sf"/>
</dbReference>
<dbReference type="GO" id="GO:0016020">
    <property type="term" value="C:membrane"/>
    <property type="evidence" value="ECO:0007669"/>
    <property type="project" value="InterPro"/>
</dbReference>
<dbReference type="Gene3D" id="2.60.40.2030">
    <property type="match status" value="1"/>
</dbReference>
<dbReference type="OrthoDB" id="2324346at2759"/>
<protein>
    <recommendedName>
        <fullName evidence="4">Calx-beta domain-containing protein</fullName>
    </recommendedName>
</protein>
<evidence type="ECO:0000256" key="3">
    <source>
        <dbReference type="ARBA" id="ARBA00022837"/>
    </source>
</evidence>
<evidence type="ECO:0000256" key="2">
    <source>
        <dbReference type="ARBA" id="ARBA00022737"/>
    </source>
</evidence>
<dbReference type="InterPro" id="IPR003644">
    <property type="entry name" value="Calx_beta"/>
</dbReference>
<keyword evidence="2" id="KW-0677">Repeat</keyword>
<gene>
    <name evidence="5" type="ORF">llap_22662</name>
</gene>
<evidence type="ECO:0000256" key="1">
    <source>
        <dbReference type="ARBA" id="ARBA00022729"/>
    </source>
</evidence>
<keyword evidence="6" id="KW-1185">Reference proteome</keyword>